<protein>
    <submittedName>
        <fullName evidence="2">Uncharacterized protein</fullName>
    </submittedName>
</protein>
<proteinExistence type="predicted"/>
<evidence type="ECO:0000256" key="1">
    <source>
        <dbReference type="SAM" id="MobiDB-lite"/>
    </source>
</evidence>
<dbReference type="EMBL" id="GGEC01002915">
    <property type="protein sequence ID" value="MBW83398.1"/>
    <property type="molecule type" value="Transcribed_RNA"/>
</dbReference>
<organism evidence="2">
    <name type="scientific">Rhizophora mucronata</name>
    <name type="common">Asiatic mangrove</name>
    <dbReference type="NCBI Taxonomy" id="61149"/>
    <lineage>
        <taxon>Eukaryota</taxon>
        <taxon>Viridiplantae</taxon>
        <taxon>Streptophyta</taxon>
        <taxon>Embryophyta</taxon>
        <taxon>Tracheophyta</taxon>
        <taxon>Spermatophyta</taxon>
        <taxon>Magnoliopsida</taxon>
        <taxon>eudicotyledons</taxon>
        <taxon>Gunneridae</taxon>
        <taxon>Pentapetalae</taxon>
        <taxon>rosids</taxon>
        <taxon>fabids</taxon>
        <taxon>Malpighiales</taxon>
        <taxon>Rhizophoraceae</taxon>
        <taxon>Rhizophora</taxon>
    </lineage>
</organism>
<evidence type="ECO:0000313" key="2">
    <source>
        <dbReference type="EMBL" id="MBW83398.1"/>
    </source>
</evidence>
<name>A0A2P2IQ97_RHIMU</name>
<accession>A0A2P2IQ97</accession>
<feature type="region of interest" description="Disordered" evidence="1">
    <location>
        <begin position="1"/>
        <end position="23"/>
    </location>
</feature>
<dbReference type="AlphaFoldDB" id="A0A2P2IQ97"/>
<reference evidence="2" key="1">
    <citation type="submission" date="2018-02" db="EMBL/GenBank/DDBJ databases">
        <title>Rhizophora mucronata_Transcriptome.</title>
        <authorList>
            <person name="Meera S.P."/>
            <person name="Sreeshan A."/>
            <person name="Augustine A."/>
        </authorList>
    </citation>
    <scope>NUCLEOTIDE SEQUENCE</scope>
    <source>
        <tissue evidence="2">Leaf</tissue>
    </source>
</reference>
<sequence>MDFQTKTHPHHSEEHCNPASRSSEPFWISSLSLSGSILFQNGNH</sequence>